<gene>
    <name evidence="1" type="ORF">POM88_052914</name>
</gene>
<dbReference type="EMBL" id="JAUIZM010000014">
    <property type="protein sequence ID" value="KAK1353076.1"/>
    <property type="molecule type" value="Genomic_DNA"/>
</dbReference>
<protein>
    <submittedName>
        <fullName evidence="1">Uncharacterized protein</fullName>
    </submittedName>
</protein>
<organism evidence="1 2">
    <name type="scientific">Heracleum sosnowskyi</name>
    <dbReference type="NCBI Taxonomy" id="360622"/>
    <lineage>
        <taxon>Eukaryota</taxon>
        <taxon>Viridiplantae</taxon>
        <taxon>Streptophyta</taxon>
        <taxon>Embryophyta</taxon>
        <taxon>Tracheophyta</taxon>
        <taxon>Spermatophyta</taxon>
        <taxon>Magnoliopsida</taxon>
        <taxon>eudicotyledons</taxon>
        <taxon>Gunneridae</taxon>
        <taxon>Pentapetalae</taxon>
        <taxon>asterids</taxon>
        <taxon>campanulids</taxon>
        <taxon>Apiales</taxon>
        <taxon>Apiaceae</taxon>
        <taxon>Apioideae</taxon>
        <taxon>apioid superclade</taxon>
        <taxon>Tordylieae</taxon>
        <taxon>Tordyliinae</taxon>
        <taxon>Heracleum</taxon>
    </lineage>
</organism>
<accession>A0AAD8GR32</accession>
<evidence type="ECO:0000313" key="2">
    <source>
        <dbReference type="Proteomes" id="UP001237642"/>
    </source>
</evidence>
<keyword evidence="2" id="KW-1185">Reference proteome</keyword>
<evidence type="ECO:0000313" key="1">
    <source>
        <dbReference type="EMBL" id="KAK1353076.1"/>
    </source>
</evidence>
<sequence length="186" mass="21584">MNTNNPSTEQENQEQMAELLPSVNLPMEKTIYKSSRTPLHNFILNDLVWGSRKLLQCVETKSKITSKSTPVSIPCIKAKQCKRQSSSKPVNKVVRERSVRRREALFSVSLCNEDIEQDFIRLTGKMPQRKIRVKKIYKDDEKKDFIDYQKYLKEVVPGSWMSECNDLLNIFESTASKERILLPTTL</sequence>
<dbReference type="Proteomes" id="UP001237642">
    <property type="component" value="Unassembled WGS sequence"/>
</dbReference>
<comment type="caution">
    <text evidence="1">The sequence shown here is derived from an EMBL/GenBank/DDBJ whole genome shotgun (WGS) entry which is preliminary data.</text>
</comment>
<reference evidence="1" key="2">
    <citation type="submission" date="2023-05" db="EMBL/GenBank/DDBJ databases">
        <authorList>
            <person name="Schelkunov M.I."/>
        </authorList>
    </citation>
    <scope>NUCLEOTIDE SEQUENCE</scope>
    <source>
        <strain evidence="1">Hsosn_3</strain>
        <tissue evidence="1">Leaf</tissue>
    </source>
</reference>
<dbReference type="AlphaFoldDB" id="A0AAD8GR32"/>
<reference evidence="1" key="1">
    <citation type="submission" date="2023-02" db="EMBL/GenBank/DDBJ databases">
        <title>Genome of toxic invasive species Heracleum sosnowskyi carries increased number of genes despite the absence of recent whole-genome duplications.</title>
        <authorList>
            <person name="Schelkunov M."/>
            <person name="Shtratnikova V."/>
            <person name="Makarenko M."/>
            <person name="Klepikova A."/>
            <person name="Omelchenko D."/>
            <person name="Novikova G."/>
            <person name="Obukhova E."/>
            <person name="Bogdanov V."/>
            <person name="Penin A."/>
            <person name="Logacheva M."/>
        </authorList>
    </citation>
    <scope>NUCLEOTIDE SEQUENCE</scope>
    <source>
        <strain evidence="1">Hsosn_3</strain>
        <tissue evidence="1">Leaf</tissue>
    </source>
</reference>
<name>A0AAD8GR32_9APIA</name>
<proteinExistence type="predicted"/>